<proteinExistence type="predicted"/>
<evidence type="ECO:0000256" key="2">
    <source>
        <dbReference type="ARBA" id="ARBA00012438"/>
    </source>
</evidence>
<dbReference type="SUPFAM" id="SSF55874">
    <property type="entry name" value="ATPase domain of HSP90 chaperone/DNA topoisomerase II/histidine kinase"/>
    <property type="match status" value="1"/>
</dbReference>
<dbReference type="InterPro" id="IPR004358">
    <property type="entry name" value="Sig_transdc_His_kin-like_C"/>
</dbReference>
<dbReference type="Gene3D" id="1.10.287.130">
    <property type="match status" value="1"/>
</dbReference>
<evidence type="ECO:0000259" key="4">
    <source>
        <dbReference type="PROSITE" id="PS50109"/>
    </source>
</evidence>
<dbReference type="EC" id="2.7.13.3" evidence="2"/>
<dbReference type="InterPro" id="IPR005467">
    <property type="entry name" value="His_kinase_dom"/>
</dbReference>
<dbReference type="PROSITE" id="PS50109">
    <property type="entry name" value="HIS_KIN"/>
    <property type="match status" value="1"/>
</dbReference>
<organism evidence="5 6">
    <name type="scientific">Pseudoxanthomonas suwonensis</name>
    <dbReference type="NCBI Taxonomy" id="314722"/>
    <lineage>
        <taxon>Bacteria</taxon>
        <taxon>Pseudomonadati</taxon>
        <taxon>Pseudomonadota</taxon>
        <taxon>Gammaproteobacteria</taxon>
        <taxon>Lysobacterales</taxon>
        <taxon>Lysobacteraceae</taxon>
        <taxon>Pseudoxanthomonas</taxon>
    </lineage>
</organism>
<dbReference type="CDD" id="cd00082">
    <property type="entry name" value="HisKA"/>
    <property type="match status" value="1"/>
</dbReference>
<keyword evidence="3" id="KW-0597">Phosphoprotein</keyword>
<accession>A0A0E3Z5F4</accession>
<gene>
    <name evidence="5" type="ORF">WQ53_15765</name>
</gene>
<dbReference type="KEGG" id="psuw:WQ53_15765"/>
<dbReference type="PATRIC" id="fig|314722.6.peg.3411"/>
<dbReference type="SUPFAM" id="SSF47384">
    <property type="entry name" value="Homodimeric domain of signal transducing histidine kinase"/>
    <property type="match status" value="1"/>
</dbReference>
<dbReference type="PANTHER" id="PTHR43065">
    <property type="entry name" value="SENSOR HISTIDINE KINASE"/>
    <property type="match status" value="1"/>
</dbReference>
<dbReference type="PANTHER" id="PTHR43065:SF50">
    <property type="entry name" value="HISTIDINE KINASE"/>
    <property type="match status" value="1"/>
</dbReference>
<dbReference type="InterPro" id="IPR003661">
    <property type="entry name" value="HisK_dim/P_dom"/>
</dbReference>
<evidence type="ECO:0000256" key="1">
    <source>
        <dbReference type="ARBA" id="ARBA00000085"/>
    </source>
</evidence>
<dbReference type="AlphaFoldDB" id="A0A0E3Z5F4"/>
<keyword evidence="5" id="KW-0808">Transferase</keyword>
<evidence type="ECO:0000313" key="6">
    <source>
        <dbReference type="Proteomes" id="UP000033067"/>
    </source>
</evidence>
<dbReference type="Gene3D" id="3.30.565.10">
    <property type="entry name" value="Histidine kinase-like ATPase, C-terminal domain"/>
    <property type="match status" value="1"/>
</dbReference>
<dbReference type="SMART" id="SM00387">
    <property type="entry name" value="HATPase_c"/>
    <property type="match status" value="1"/>
</dbReference>
<dbReference type="PRINTS" id="PR00344">
    <property type="entry name" value="BCTRLSENSOR"/>
</dbReference>
<protein>
    <recommendedName>
        <fullName evidence="2">histidine kinase</fullName>
        <ecNumber evidence="2">2.7.13.3</ecNumber>
    </recommendedName>
</protein>
<dbReference type="InterPro" id="IPR036097">
    <property type="entry name" value="HisK_dim/P_sf"/>
</dbReference>
<keyword evidence="6" id="KW-1185">Reference proteome</keyword>
<name>A0A0E3Z5F4_9GAMM</name>
<reference evidence="5 6" key="1">
    <citation type="journal article" date="2015" name="Genome Announc.">
        <title>Complete Genome Sequence of Pseudoxanthomonas suwonensis Strain J1, a Cellulose-Degrading Bacterium Isolated from Leaf- and Wood-Enriched Soil.</title>
        <authorList>
            <person name="Hou L."/>
            <person name="Jiang J."/>
            <person name="Xu Z."/>
            <person name="Zhou Y."/>
            <person name="Leung F.C."/>
        </authorList>
    </citation>
    <scope>NUCLEOTIDE SEQUENCE [LARGE SCALE GENOMIC DNA]</scope>
    <source>
        <strain evidence="5 6">J1</strain>
    </source>
</reference>
<comment type="catalytic activity">
    <reaction evidence="1">
        <text>ATP + protein L-histidine = ADP + protein N-phospho-L-histidine.</text>
        <dbReference type="EC" id="2.7.13.3"/>
    </reaction>
</comment>
<feature type="domain" description="Histidine kinase" evidence="4">
    <location>
        <begin position="155"/>
        <end position="399"/>
    </location>
</feature>
<evidence type="ECO:0000313" key="5">
    <source>
        <dbReference type="EMBL" id="AKC88008.1"/>
    </source>
</evidence>
<evidence type="ECO:0000256" key="3">
    <source>
        <dbReference type="ARBA" id="ARBA00022553"/>
    </source>
</evidence>
<dbReference type="EMBL" id="CP011144">
    <property type="protein sequence ID" value="AKC88008.1"/>
    <property type="molecule type" value="Genomic_DNA"/>
</dbReference>
<dbReference type="InterPro" id="IPR003594">
    <property type="entry name" value="HATPase_dom"/>
</dbReference>
<dbReference type="InterPro" id="IPR036890">
    <property type="entry name" value="HATPase_C_sf"/>
</dbReference>
<keyword evidence="5" id="KW-0418">Kinase</keyword>
<sequence length="407" mass="45390">MTELPDEGRVPSIHTLQGLSDRMLEGVLLYDAGSRLLYANPSAHKLCKACYPRELASGLTLEQLLPRDALSGARSGGRWSGHLSFGQDAILMVHVYFDEAEHGHFLVVMQDLRQIRVYEQDLLRQHAELNVRLTAAQEKLLQSEKLASIGQLAAGVAHEINNPIGYVHSNLGSLQEYLHSLFALIEAYERALRSSDPRASIPEIDQTRERLDIDFISRDLPQLMTESREGIERVTRIVRDLKDFSRSERDESWKLVDIHAGLESTLNIIWNELKYNTTLEKHYGTLPPVECLPSELNQVFMNILINAGQSIGERGTIRVSTGHEGDHVWVEIADSGPGIPPEFQQRIFDPFFTTKPVGKGTGLGLSISYGIVAKHHGRIDVDSRLGDGSRFRIVLPVRQPRAAAAAG</sequence>
<dbReference type="Proteomes" id="UP000033067">
    <property type="component" value="Chromosome"/>
</dbReference>
<dbReference type="Pfam" id="PF02518">
    <property type="entry name" value="HATPase_c"/>
    <property type="match status" value="1"/>
</dbReference>
<dbReference type="GO" id="GO:0000155">
    <property type="term" value="F:phosphorelay sensor kinase activity"/>
    <property type="evidence" value="ECO:0007669"/>
    <property type="project" value="InterPro"/>
</dbReference>